<organism evidence="1 2">
    <name type="scientific">Vitreoscilla massiliensis</name>
    <dbReference type="NCBI Taxonomy" id="1689272"/>
    <lineage>
        <taxon>Bacteria</taxon>
        <taxon>Pseudomonadati</taxon>
        <taxon>Pseudomonadota</taxon>
        <taxon>Betaproteobacteria</taxon>
        <taxon>Neisseriales</taxon>
        <taxon>Neisseriaceae</taxon>
        <taxon>Vitreoscilla</taxon>
    </lineage>
</organism>
<proteinExistence type="predicted"/>
<dbReference type="EMBL" id="CP091511">
    <property type="protein sequence ID" value="UOO89398.1"/>
    <property type="molecule type" value="Genomic_DNA"/>
</dbReference>
<dbReference type="RefSeq" id="WP_058357096.1">
    <property type="nucleotide sequence ID" value="NZ_CABKVG010000010.1"/>
</dbReference>
<name>A0ABY4E245_9NEIS</name>
<reference evidence="1 2" key="1">
    <citation type="journal article" date="2022" name="Res Sq">
        <title>Evolution of multicellular longitudinally dividing oral cavity symbionts (Neisseriaceae).</title>
        <authorList>
            <person name="Nyongesa S."/>
            <person name="Weber P."/>
            <person name="Bernet E."/>
            <person name="Pullido F."/>
            <person name="Nieckarz M."/>
            <person name="Delaby M."/>
            <person name="Nieves C."/>
            <person name="Viehboeck T."/>
            <person name="Krause N."/>
            <person name="Rivera-Millot A."/>
            <person name="Nakamura A."/>
            <person name="Vischer N."/>
            <person name="VanNieuwenhze M."/>
            <person name="Brun Y."/>
            <person name="Cava F."/>
            <person name="Bulgheresi S."/>
            <person name="Veyrier F."/>
        </authorList>
    </citation>
    <scope>NUCLEOTIDE SEQUENCE [LARGE SCALE GENOMIC DNA]</scope>
    <source>
        <strain evidence="1 2">SN4</strain>
    </source>
</reference>
<evidence type="ECO:0000313" key="2">
    <source>
        <dbReference type="Proteomes" id="UP000832011"/>
    </source>
</evidence>
<accession>A0ABY4E245</accession>
<sequence>MNKIFTHEHIISMLGTQTDTAQLKAMLDYFGLSVGNISVVDKDFMRRGISLKHIGAFFFLDKLETHPALNHHVLGAGPYVLEQLTLTGYRDKYQKFCQFQLQGRCLNRPIKMWLTLSAQPIIAPTILPTRSLENLMATSFPSIGPKTTKSDPSLYWCLP</sequence>
<dbReference type="Proteomes" id="UP000832011">
    <property type="component" value="Chromosome"/>
</dbReference>
<gene>
    <name evidence="1" type="ORF">LVJ82_18460</name>
</gene>
<evidence type="ECO:0000313" key="1">
    <source>
        <dbReference type="EMBL" id="UOO89398.1"/>
    </source>
</evidence>
<protein>
    <submittedName>
        <fullName evidence="1">Uncharacterized protein</fullName>
    </submittedName>
</protein>
<keyword evidence="2" id="KW-1185">Reference proteome</keyword>